<keyword evidence="3" id="KW-1185">Reference proteome</keyword>
<dbReference type="SUPFAM" id="SSF56059">
    <property type="entry name" value="Glutathione synthetase ATP-binding domain-like"/>
    <property type="match status" value="1"/>
</dbReference>
<protein>
    <submittedName>
        <fullName evidence="2">Sugar-transfer associated ATP-grasp</fullName>
    </submittedName>
</protein>
<dbReference type="Pfam" id="PF14397">
    <property type="entry name" value="ATPgrasp_ST"/>
    <property type="match status" value="1"/>
</dbReference>
<feature type="domain" description="Alpha-L-glutamate ligase-related protein ATP-grasp" evidence="1">
    <location>
        <begin position="18"/>
        <end position="239"/>
    </location>
</feature>
<proteinExistence type="predicted"/>
<evidence type="ECO:0000259" key="1">
    <source>
        <dbReference type="Pfam" id="PF14397"/>
    </source>
</evidence>
<dbReference type="EMBL" id="FOIM01000009">
    <property type="protein sequence ID" value="SET58889.1"/>
    <property type="molecule type" value="Genomic_DNA"/>
</dbReference>
<name>A0A1I0FLD9_9FIRM</name>
<dbReference type="RefSeq" id="WP_092363064.1">
    <property type="nucleotide sequence ID" value="NZ_FOIM01000009.1"/>
</dbReference>
<reference evidence="3" key="1">
    <citation type="submission" date="2016-10" db="EMBL/GenBank/DDBJ databases">
        <authorList>
            <person name="Varghese N."/>
            <person name="Submissions S."/>
        </authorList>
    </citation>
    <scope>NUCLEOTIDE SEQUENCE [LARGE SCALE GENOMIC DNA]</scope>
    <source>
        <strain evidence="3">NLAE-zl-G277</strain>
    </source>
</reference>
<evidence type="ECO:0000313" key="3">
    <source>
        <dbReference type="Proteomes" id="UP000198508"/>
    </source>
</evidence>
<evidence type="ECO:0000313" key="2">
    <source>
        <dbReference type="EMBL" id="SET58889.1"/>
    </source>
</evidence>
<dbReference type="Proteomes" id="UP000198508">
    <property type="component" value="Unassembled WGS sequence"/>
</dbReference>
<dbReference type="InterPro" id="IPR039523">
    <property type="entry name" value="RimK-rel_E_lig_ATP-grasp"/>
</dbReference>
<sequence>MAPTQIAIWIGGGVYRNKNFQVVSKEVLLHELNETIGNREVVVKPTVDAGSGKNVRFIRFVNGLQEGTGLPIELILEQYGRDWNIQECVINPPVLRTLYPHAVNTFRVITYVWDGSVYTTPLTLRVGRNGNRLDNAHANGIFVGCTDDGHLKRWAFSEFQERFEEHPDTGTKFENYYIPEVPQILECAKQMQARLTQLRIISWDMSLDEHGKVVLIEINTIGQTCWFPQMANGEPFFRENTAAILRSMRK</sequence>
<gene>
    <name evidence="2" type="ORF">SAMN05216313_10931</name>
</gene>
<organism evidence="2 3">
    <name type="scientific">Enterocloster lavalensis</name>
    <dbReference type="NCBI Taxonomy" id="460384"/>
    <lineage>
        <taxon>Bacteria</taxon>
        <taxon>Bacillati</taxon>
        <taxon>Bacillota</taxon>
        <taxon>Clostridia</taxon>
        <taxon>Lachnospirales</taxon>
        <taxon>Lachnospiraceae</taxon>
        <taxon>Enterocloster</taxon>
    </lineage>
</organism>
<accession>A0A1I0FLD9</accession>
<dbReference type="STRING" id="460384.SAMN05216313_10931"/>
<dbReference type="AlphaFoldDB" id="A0A1I0FLD9"/>